<protein>
    <submittedName>
        <fullName evidence="3">Ribbon-helix-helix protein, CopG family</fullName>
    </submittedName>
</protein>
<evidence type="ECO:0000313" key="3">
    <source>
        <dbReference type="EMBL" id="NDW07835.1"/>
    </source>
</evidence>
<dbReference type="Pfam" id="PF20605">
    <property type="entry name" value="Antitox_RHH"/>
    <property type="match status" value="1"/>
</dbReference>
<dbReference type="CDD" id="cd21631">
    <property type="entry name" value="RHH_CopG_NikR-like"/>
    <property type="match status" value="1"/>
</dbReference>
<dbReference type="Proteomes" id="UP000469011">
    <property type="component" value="Unassembled WGS sequence"/>
</dbReference>
<organism evidence="3 4">
    <name type="scientific">Jiella pacifica</name>
    <dbReference type="NCBI Taxonomy" id="2696469"/>
    <lineage>
        <taxon>Bacteria</taxon>
        <taxon>Pseudomonadati</taxon>
        <taxon>Pseudomonadota</taxon>
        <taxon>Alphaproteobacteria</taxon>
        <taxon>Hyphomicrobiales</taxon>
        <taxon>Aurantimonadaceae</taxon>
        <taxon>Jiella</taxon>
    </lineage>
</organism>
<dbReference type="EMBL" id="JAAAMG010000040">
    <property type="protein sequence ID" value="NDW07835.1"/>
    <property type="molecule type" value="Genomic_DNA"/>
</dbReference>
<gene>
    <name evidence="3" type="ORF">GTK09_25860</name>
</gene>
<evidence type="ECO:0000256" key="1">
    <source>
        <dbReference type="SAM" id="MobiDB-lite"/>
    </source>
</evidence>
<sequence length="84" mass="9029">MKTVQTAPAATTPATKAAPPAATPAVSSQPKAYHAATREGMKRVTAVLPPEDHRRLKRLSADTGRSIEELLREAIAELFTRHDA</sequence>
<dbReference type="Gene3D" id="1.10.1220.10">
    <property type="entry name" value="Met repressor-like"/>
    <property type="match status" value="1"/>
</dbReference>
<dbReference type="InterPro" id="IPR013321">
    <property type="entry name" value="Arc_rbn_hlx_hlx"/>
</dbReference>
<reference evidence="3 4" key="1">
    <citation type="submission" date="2020-01" db="EMBL/GenBank/DDBJ databases">
        <title>Jiella pacifica sp. nov.</title>
        <authorList>
            <person name="Xue Z."/>
            <person name="Zhu S."/>
            <person name="Chen J."/>
            <person name="Yang J."/>
        </authorList>
    </citation>
    <scope>NUCLEOTIDE SEQUENCE [LARGE SCALE GENOMIC DNA]</scope>
    <source>
        <strain evidence="3 4">40Bstr34</strain>
    </source>
</reference>
<dbReference type="RefSeq" id="WP_163466290.1">
    <property type="nucleotide sequence ID" value="NZ_JAAAMG010000040.1"/>
</dbReference>
<proteinExistence type="predicted"/>
<accession>A0A6N9TC84</accession>
<keyword evidence="4" id="KW-1185">Reference proteome</keyword>
<feature type="compositionally biased region" description="Low complexity" evidence="1">
    <location>
        <begin position="1"/>
        <end position="25"/>
    </location>
</feature>
<dbReference type="SUPFAM" id="SSF47598">
    <property type="entry name" value="Ribbon-helix-helix"/>
    <property type="match status" value="1"/>
</dbReference>
<dbReference type="AlphaFoldDB" id="A0A6N9TC84"/>
<feature type="domain" description="Antitoxin-like ribbon-helix-helix" evidence="2">
    <location>
        <begin position="38"/>
        <end position="83"/>
    </location>
</feature>
<name>A0A6N9TC84_9HYPH</name>
<comment type="caution">
    <text evidence="3">The sequence shown here is derived from an EMBL/GenBank/DDBJ whole genome shotgun (WGS) entry which is preliminary data.</text>
</comment>
<feature type="region of interest" description="Disordered" evidence="1">
    <location>
        <begin position="1"/>
        <end position="29"/>
    </location>
</feature>
<evidence type="ECO:0000259" key="2">
    <source>
        <dbReference type="Pfam" id="PF20605"/>
    </source>
</evidence>
<dbReference type="GO" id="GO:0006355">
    <property type="term" value="P:regulation of DNA-templated transcription"/>
    <property type="evidence" value="ECO:0007669"/>
    <property type="project" value="InterPro"/>
</dbReference>
<dbReference type="InterPro" id="IPR046765">
    <property type="entry name" value="Antitox_RHH"/>
</dbReference>
<evidence type="ECO:0000313" key="4">
    <source>
        <dbReference type="Proteomes" id="UP000469011"/>
    </source>
</evidence>
<dbReference type="InterPro" id="IPR010985">
    <property type="entry name" value="Ribbon_hlx_hlx"/>
</dbReference>